<evidence type="ECO:0000313" key="2">
    <source>
        <dbReference type="EMBL" id="ACZ20316.1"/>
    </source>
</evidence>
<name>D1BJR0_SANKS</name>
<gene>
    <name evidence="2" type="ordered locus">Sked_03490</name>
</gene>
<dbReference type="HOGENOM" id="CLU_857634_0_0_11"/>
<organism evidence="2 3">
    <name type="scientific">Sanguibacter keddieii (strain ATCC 51767 / DSM 10542 / NCFB 3025 / ST-74)</name>
    <dbReference type="NCBI Taxonomy" id="446469"/>
    <lineage>
        <taxon>Bacteria</taxon>
        <taxon>Bacillati</taxon>
        <taxon>Actinomycetota</taxon>
        <taxon>Actinomycetes</taxon>
        <taxon>Micrococcales</taxon>
        <taxon>Sanguibacteraceae</taxon>
        <taxon>Sanguibacter</taxon>
    </lineage>
</organism>
<protein>
    <submittedName>
        <fullName evidence="2">Uncharacterized protein</fullName>
    </submittedName>
</protein>
<dbReference type="EMBL" id="CP001819">
    <property type="protein sequence ID" value="ACZ20316.1"/>
    <property type="molecule type" value="Genomic_DNA"/>
</dbReference>
<keyword evidence="1" id="KW-0732">Signal</keyword>
<feature type="signal peptide" evidence="1">
    <location>
        <begin position="1"/>
        <end position="24"/>
    </location>
</feature>
<keyword evidence="3" id="KW-1185">Reference proteome</keyword>
<dbReference type="OrthoDB" id="5146570at2"/>
<dbReference type="STRING" id="446469.Sked_03490"/>
<evidence type="ECO:0000313" key="3">
    <source>
        <dbReference type="Proteomes" id="UP000000322"/>
    </source>
</evidence>
<sequence length="324" mass="33675">MARHQHASTAVTAVALTALVLATAGCTQSSEQPVEGPATIEQKVIDDVETFISTVAAGNFAEALTLTSEERSSLACPDLFQDAETTMPFVLPEVGDVTVTGDTATAEVRYSLGGPQEEVLELTQVLGRWSPALPESYAVTVTFDGPTVAEVVVDDTCRVPVVDSQAHVVMPPGSHDVTIVDPTGVLERSEHVIQRVPEQQTIGTDDLSALEAVPTLGFNLLSGEAGEAFVDALDACLDSDLTDPSCPSALAGADPGSVQAVAAAPVAVLDRLWTDDGETWRFEAQPGALAITVDGTPAEVEVTLTGELARDNTGTLVATLDPEA</sequence>
<dbReference type="KEGG" id="ske:Sked_03490"/>
<dbReference type="RefSeq" id="WP_012865385.1">
    <property type="nucleotide sequence ID" value="NC_013521.1"/>
</dbReference>
<dbReference type="PROSITE" id="PS51257">
    <property type="entry name" value="PROKAR_LIPOPROTEIN"/>
    <property type="match status" value="1"/>
</dbReference>
<reference evidence="2 3" key="1">
    <citation type="journal article" date="2009" name="Stand. Genomic Sci.">
        <title>Complete genome sequence of Sanguibacter keddieii type strain (ST-74).</title>
        <authorList>
            <person name="Ivanova N."/>
            <person name="Sikorski J."/>
            <person name="Sims D."/>
            <person name="Brettin T."/>
            <person name="Detter J.C."/>
            <person name="Han C."/>
            <person name="Lapidus A."/>
            <person name="Copeland A."/>
            <person name="Glavina Del Rio T."/>
            <person name="Nolan M."/>
            <person name="Chen F."/>
            <person name="Lucas S."/>
            <person name="Tice H."/>
            <person name="Cheng J.F."/>
            <person name="Bruce D."/>
            <person name="Goodwin L."/>
            <person name="Pitluck S."/>
            <person name="Pati A."/>
            <person name="Mavromatis K."/>
            <person name="Chen A."/>
            <person name="Palaniappan K."/>
            <person name="D'haeseleer P."/>
            <person name="Chain P."/>
            <person name="Bristow J."/>
            <person name="Eisen J.A."/>
            <person name="Markowitz V."/>
            <person name="Hugenholtz P."/>
            <person name="Goker M."/>
            <person name="Pukall R."/>
            <person name="Klenk H.P."/>
            <person name="Kyrpides N.C."/>
        </authorList>
    </citation>
    <scope>NUCLEOTIDE SEQUENCE [LARGE SCALE GENOMIC DNA]</scope>
    <source>
        <strain evidence="3">ATCC 51767 / DSM 10542 / NCFB 3025 / ST-74</strain>
    </source>
</reference>
<dbReference type="Proteomes" id="UP000000322">
    <property type="component" value="Chromosome"/>
</dbReference>
<evidence type="ECO:0000256" key="1">
    <source>
        <dbReference type="SAM" id="SignalP"/>
    </source>
</evidence>
<dbReference type="AlphaFoldDB" id="D1BJR0"/>
<accession>D1BJR0</accession>
<proteinExistence type="predicted"/>
<feature type="chain" id="PRO_5039002580" evidence="1">
    <location>
        <begin position="25"/>
        <end position="324"/>
    </location>
</feature>